<dbReference type="AlphaFoldDB" id="A0A024H6Z4"/>
<keyword evidence="2" id="KW-1133">Transmembrane helix</keyword>
<keyword evidence="4" id="KW-1185">Reference proteome</keyword>
<evidence type="ECO:0000313" key="4">
    <source>
        <dbReference type="Proteomes" id="UP000035722"/>
    </source>
</evidence>
<comment type="caution">
    <text evidence="3">The sequence shown here is derived from an EMBL/GenBank/DDBJ whole genome shotgun (WGS) entry which is preliminary data.</text>
</comment>
<evidence type="ECO:0000313" key="3">
    <source>
        <dbReference type="EMBL" id="CCQ47519.1"/>
    </source>
</evidence>
<organism evidence="3 4">
    <name type="scientific">Pseudarthrobacter siccitolerans</name>
    <dbReference type="NCBI Taxonomy" id="861266"/>
    <lineage>
        <taxon>Bacteria</taxon>
        <taxon>Bacillati</taxon>
        <taxon>Actinomycetota</taxon>
        <taxon>Actinomycetes</taxon>
        <taxon>Micrococcales</taxon>
        <taxon>Micrococcaceae</taxon>
        <taxon>Pseudarthrobacter</taxon>
    </lineage>
</organism>
<dbReference type="OrthoDB" id="4955139at2"/>
<reference evidence="4" key="1">
    <citation type="journal article" date="2014" name="Genome Announc.">
        <title>Genome Sequence of Arthrobacter siccitolerans 4J27, a Xeroprotectant-Producing Desiccation-Tolerant Microorganism.</title>
        <authorList>
            <person name="Manzanera M."/>
            <person name="Santa-Cruz-Calvo L."/>
            <person name="Vilchez J.I."/>
            <person name="Garcia-Fontana C."/>
            <person name="Silva-Castro G.A."/>
            <person name="Calvo C."/>
            <person name="Gonzalez-Lopez J."/>
        </authorList>
    </citation>
    <scope>NUCLEOTIDE SEQUENCE [LARGE SCALE GENOMIC DNA]</scope>
    <source>
        <strain evidence="4">4J27</strain>
    </source>
</reference>
<proteinExistence type="predicted"/>
<feature type="transmembrane region" description="Helical" evidence="2">
    <location>
        <begin position="12"/>
        <end position="35"/>
    </location>
</feature>
<dbReference type="STRING" id="861266.ARTSIC4J27_3508"/>
<feature type="compositionally biased region" description="Low complexity" evidence="1">
    <location>
        <begin position="81"/>
        <end position="93"/>
    </location>
</feature>
<dbReference type="RefSeq" id="WP_050056368.1">
    <property type="nucleotide sequence ID" value="NZ_CAQI01000051.1"/>
</dbReference>
<dbReference type="Proteomes" id="UP000035722">
    <property type="component" value="Unassembled WGS sequence"/>
</dbReference>
<dbReference type="EMBL" id="CAQI01000051">
    <property type="protein sequence ID" value="CCQ47519.1"/>
    <property type="molecule type" value="Genomic_DNA"/>
</dbReference>
<feature type="region of interest" description="Disordered" evidence="1">
    <location>
        <begin position="65"/>
        <end position="93"/>
    </location>
</feature>
<protein>
    <submittedName>
        <fullName evidence="3">Uncharacterized protein</fullName>
    </submittedName>
</protein>
<keyword evidence="2" id="KW-0812">Transmembrane</keyword>
<name>A0A024H6Z4_9MICC</name>
<keyword evidence="2" id="KW-0472">Membrane</keyword>
<evidence type="ECO:0000256" key="1">
    <source>
        <dbReference type="SAM" id="MobiDB-lite"/>
    </source>
</evidence>
<sequence>MSAPSREGFTAFLLRAGFLTAALAIIAGIFGMHIMTGAHHVSAAHTMPAATAQSTVYLESLPASHSHGMGASPDGTTVSQATTGSSSSCGPAGSCPEMSAGGNACVLAPGNTTLAAPDPGMVPYALPDFGAAAAASINYSYSPASPSPGDLSISRT</sequence>
<evidence type="ECO:0000256" key="2">
    <source>
        <dbReference type="SAM" id="Phobius"/>
    </source>
</evidence>
<gene>
    <name evidence="3" type="ORF">ARTSIC4J27_3508</name>
</gene>
<accession>A0A024H6Z4</accession>